<keyword evidence="5" id="KW-1185">Reference proteome</keyword>
<feature type="coiled-coil region" evidence="1">
    <location>
        <begin position="47"/>
        <end position="74"/>
    </location>
</feature>
<dbReference type="EMBL" id="BMFC01000006">
    <property type="protein sequence ID" value="GGC07780.1"/>
    <property type="molecule type" value="Genomic_DNA"/>
</dbReference>
<sequence length="291" mass="31680">MRLLPAIILSVAILLVPVIWIFVPRLISGDESGFAGTAIDSGARIEIEMLSQQVEDLQIRIDEMTQELSQVAATAARAPVAPLPGQTLAPPSSGAGAADVFRQNGTNEIIDAYAQVVLIADRRNVNEGLTIAGPSYLTRVFGPPREVMSDDCEEMTNPRLASKLVLEEVGPIRVRMLKPAADSLRRVFEEVRLTDPDLYARIDTAGSLCVRQIRGTRGRASTHAFGLAVDLNIDGVLDTLGDGRTQLGLTILADFFKSEGWVWGASWGREDSMHFEVSRQKLDEWINSGAL</sequence>
<keyword evidence="2" id="KW-0812">Transmembrane</keyword>
<feature type="transmembrane region" description="Helical" evidence="2">
    <location>
        <begin position="6"/>
        <end position="23"/>
    </location>
</feature>
<dbReference type="RefSeq" id="WP_188482457.1">
    <property type="nucleotide sequence ID" value="NZ_BMFC01000006.1"/>
</dbReference>
<dbReference type="InterPro" id="IPR009045">
    <property type="entry name" value="Zn_M74/Hedgehog-like"/>
</dbReference>
<dbReference type="Proteomes" id="UP000645462">
    <property type="component" value="Unassembled WGS sequence"/>
</dbReference>
<dbReference type="Pfam" id="PF13539">
    <property type="entry name" value="Peptidase_M15_4"/>
    <property type="match status" value="1"/>
</dbReference>
<evidence type="ECO:0000256" key="2">
    <source>
        <dbReference type="SAM" id="Phobius"/>
    </source>
</evidence>
<comment type="caution">
    <text evidence="4">The sequence shown here is derived from an EMBL/GenBank/DDBJ whole genome shotgun (WGS) entry which is preliminary data.</text>
</comment>
<evidence type="ECO:0000313" key="5">
    <source>
        <dbReference type="Proteomes" id="UP000645462"/>
    </source>
</evidence>
<evidence type="ECO:0000256" key="1">
    <source>
        <dbReference type="SAM" id="Coils"/>
    </source>
</evidence>
<reference evidence="5" key="1">
    <citation type="journal article" date="2019" name="Int. J. Syst. Evol. Microbiol.">
        <title>The Global Catalogue of Microorganisms (GCM) 10K type strain sequencing project: providing services to taxonomists for standard genome sequencing and annotation.</title>
        <authorList>
            <consortium name="The Broad Institute Genomics Platform"/>
            <consortium name="The Broad Institute Genome Sequencing Center for Infectious Disease"/>
            <person name="Wu L."/>
            <person name="Ma J."/>
        </authorList>
    </citation>
    <scope>NUCLEOTIDE SEQUENCE [LARGE SCALE GENOMIC DNA]</scope>
    <source>
        <strain evidence="5">CGMCC 1.12478</strain>
    </source>
</reference>
<dbReference type="InterPro" id="IPR039561">
    <property type="entry name" value="Peptidase_M15C"/>
</dbReference>
<protein>
    <recommendedName>
        <fullName evidence="3">Peptidase M15C domain-containing protein</fullName>
    </recommendedName>
</protein>
<name>A0ABQ1KU10_9RHOB</name>
<keyword evidence="2" id="KW-0472">Membrane</keyword>
<proteinExistence type="predicted"/>
<gene>
    <name evidence="4" type="ORF">GCM10011363_25650</name>
</gene>
<keyword evidence="2" id="KW-1133">Transmembrane helix</keyword>
<dbReference type="Gene3D" id="3.30.1380.10">
    <property type="match status" value="1"/>
</dbReference>
<dbReference type="SUPFAM" id="SSF55166">
    <property type="entry name" value="Hedgehog/DD-peptidase"/>
    <property type="match status" value="1"/>
</dbReference>
<accession>A0ABQ1KU10</accession>
<keyword evidence="1" id="KW-0175">Coiled coil</keyword>
<evidence type="ECO:0000313" key="4">
    <source>
        <dbReference type="EMBL" id="GGC07780.1"/>
    </source>
</evidence>
<feature type="domain" description="Peptidase M15C" evidence="3">
    <location>
        <begin position="215"/>
        <end position="277"/>
    </location>
</feature>
<organism evidence="4 5">
    <name type="scientific">Marivita lacus</name>
    <dbReference type="NCBI Taxonomy" id="1323742"/>
    <lineage>
        <taxon>Bacteria</taxon>
        <taxon>Pseudomonadati</taxon>
        <taxon>Pseudomonadota</taxon>
        <taxon>Alphaproteobacteria</taxon>
        <taxon>Rhodobacterales</taxon>
        <taxon>Roseobacteraceae</taxon>
        <taxon>Marivita</taxon>
    </lineage>
</organism>
<evidence type="ECO:0000259" key="3">
    <source>
        <dbReference type="Pfam" id="PF13539"/>
    </source>
</evidence>